<comment type="similarity">
    <text evidence="1">Belongs to the peptidase C69 family. Secernin subfamily.</text>
</comment>
<dbReference type="AlphaFoldDB" id="C5KGX5"/>
<keyword evidence="2" id="KW-0472">Membrane</keyword>
<keyword evidence="2" id="KW-0812">Transmembrane</keyword>
<evidence type="ECO:0000256" key="3">
    <source>
        <dbReference type="SAM" id="SignalP"/>
    </source>
</evidence>
<evidence type="ECO:0000256" key="1">
    <source>
        <dbReference type="ARBA" id="ARBA00005705"/>
    </source>
</evidence>
<keyword evidence="5" id="KW-1185">Reference proteome</keyword>
<evidence type="ECO:0008006" key="6">
    <source>
        <dbReference type="Google" id="ProtNLM"/>
    </source>
</evidence>
<dbReference type="Gene3D" id="3.60.60.10">
    <property type="entry name" value="Penicillin V Acylase, Chain A"/>
    <property type="match status" value="1"/>
</dbReference>
<dbReference type="OrthoDB" id="5175656at2759"/>
<feature type="transmembrane region" description="Helical" evidence="2">
    <location>
        <begin position="577"/>
        <end position="598"/>
    </location>
</feature>
<keyword evidence="2" id="KW-1133">Transmembrane helix</keyword>
<dbReference type="PANTHER" id="PTHR12994:SF17">
    <property type="entry name" value="LD30995P"/>
    <property type="match status" value="1"/>
</dbReference>
<feature type="signal peptide" evidence="3">
    <location>
        <begin position="1"/>
        <end position="19"/>
    </location>
</feature>
<dbReference type="InParanoid" id="C5KGX5"/>
<reference evidence="4 5" key="1">
    <citation type="submission" date="2008-07" db="EMBL/GenBank/DDBJ databases">
        <authorList>
            <person name="El-Sayed N."/>
            <person name="Caler E."/>
            <person name="Inman J."/>
            <person name="Amedeo P."/>
            <person name="Hass B."/>
            <person name="Wortman J."/>
        </authorList>
    </citation>
    <scope>NUCLEOTIDE SEQUENCE [LARGE SCALE GENOMIC DNA]</scope>
    <source>
        <strain evidence="5">ATCC 50983 / TXsc</strain>
    </source>
</reference>
<dbReference type="RefSeq" id="XP_002784041.1">
    <property type="nucleotide sequence ID" value="XM_002783995.1"/>
</dbReference>
<dbReference type="GO" id="GO:0016805">
    <property type="term" value="F:dipeptidase activity"/>
    <property type="evidence" value="ECO:0007669"/>
    <property type="project" value="InterPro"/>
</dbReference>
<dbReference type="InterPro" id="IPR005322">
    <property type="entry name" value="Peptidase_C69"/>
</dbReference>
<dbReference type="GO" id="GO:0006508">
    <property type="term" value="P:proteolysis"/>
    <property type="evidence" value="ECO:0007669"/>
    <property type="project" value="InterPro"/>
</dbReference>
<feature type="chain" id="PRO_5002953889" description="Peptidase" evidence="3">
    <location>
        <begin position="20"/>
        <end position="635"/>
    </location>
</feature>
<dbReference type="Pfam" id="PF03577">
    <property type="entry name" value="Peptidase_C69"/>
    <property type="match status" value="1"/>
</dbReference>
<accession>C5KGX5</accession>
<evidence type="ECO:0000313" key="5">
    <source>
        <dbReference type="Proteomes" id="UP000007800"/>
    </source>
</evidence>
<dbReference type="GO" id="GO:0070004">
    <property type="term" value="F:cysteine-type exopeptidase activity"/>
    <property type="evidence" value="ECO:0007669"/>
    <property type="project" value="InterPro"/>
</dbReference>
<dbReference type="GeneID" id="9060597"/>
<sequence length="635" mass="70093">MPILSLLRLALLPLSVCIACTTIIVSKGASKTGVPMVAHTADCSECDTRLALIPPRDHPSGAVHAVYGIGHLYPRTWSDRAAIYNDPNHIATSINATVPEAPYTYGYWESEYGMMNEHGLAMGESTTEVSVPGRPGVDLPDPATGEYGPAVFSIRELTMIGLERCKTAVCAIQSMGAMAEQYGFYPENWQTGETLTLIDATGDGWVFHIAQDSTGKSAVWAAQRVPDGHVAAIANQFTIKEIPQTANEDFMFSSNLRSEALTMGLWDGQEPFSWIRVYGTVTLQLPMYSSVRIWSVFRHVLSSATPEFHENPFDLPFSVLADHLLGLEEVMDIFRDNYEGTQFDLTKGILAGPFHSPYRLEGGQGEVEVPGQFARGISIPRTAYTMIGYPDPDNAVLYYSEDAPATSVFVPFLCKTLSEARGMELDETANLYAKQFQVGYKGDFSNAKDSAWWAFDFVANWMAINYDNMSREFVKPAINYWQPQLLEAALSKSTTTCKAIQEAVVEYWWKLSDTLVVRYNDGFYNFPPSDPSTVGHIGYPADFLAMIGFNDYFYTPQYVQAAKDAVTAGEIVAAYSPIQVCLTLLVGGLVGLIAGLNLEKLIRRRRVLSSPINPVATRNPSTVQNGYSPLFDRLL</sequence>
<protein>
    <recommendedName>
        <fullName evidence="6">Peptidase</fullName>
    </recommendedName>
</protein>
<evidence type="ECO:0000313" key="4">
    <source>
        <dbReference type="EMBL" id="EER15837.1"/>
    </source>
</evidence>
<organism evidence="5">
    <name type="scientific">Perkinsus marinus (strain ATCC 50983 / TXsc)</name>
    <dbReference type="NCBI Taxonomy" id="423536"/>
    <lineage>
        <taxon>Eukaryota</taxon>
        <taxon>Sar</taxon>
        <taxon>Alveolata</taxon>
        <taxon>Perkinsozoa</taxon>
        <taxon>Perkinsea</taxon>
        <taxon>Perkinsida</taxon>
        <taxon>Perkinsidae</taxon>
        <taxon>Perkinsus</taxon>
    </lineage>
</organism>
<dbReference type="EMBL" id="GG673069">
    <property type="protein sequence ID" value="EER15837.1"/>
    <property type="molecule type" value="Genomic_DNA"/>
</dbReference>
<dbReference type="OMA" id="TNIAMER"/>
<keyword evidence="3" id="KW-0732">Signal</keyword>
<name>C5KGX5_PERM5</name>
<gene>
    <name evidence="4" type="ORF">Pmar_PMAR003289</name>
</gene>
<proteinExistence type="inferred from homology"/>
<dbReference type="PANTHER" id="PTHR12994">
    <property type="entry name" value="SECERNIN"/>
    <property type="match status" value="1"/>
</dbReference>
<dbReference type="Proteomes" id="UP000007800">
    <property type="component" value="Unassembled WGS sequence"/>
</dbReference>
<evidence type="ECO:0000256" key="2">
    <source>
        <dbReference type="SAM" id="Phobius"/>
    </source>
</evidence>